<reference evidence="1 2" key="1">
    <citation type="journal article" date="2024" name="Plant Biotechnol. J.">
        <title>Genome and CRISPR/Cas9 system of a widespread forest tree (Populus alba) in the world.</title>
        <authorList>
            <person name="Liu Y.J."/>
            <person name="Jiang P.F."/>
            <person name="Han X.M."/>
            <person name="Li X.Y."/>
            <person name="Wang H.M."/>
            <person name="Wang Y.J."/>
            <person name="Wang X.X."/>
            <person name="Zeng Q.Y."/>
        </authorList>
    </citation>
    <scope>NUCLEOTIDE SEQUENCE [LARGE SCALE GENOMIC DNA]</scope>
    <source>
        <strain evidence="2">cv. PAL-ZL1</strain>
    </source>
</reference>
<sequence length="815" mass="87114">MAAPEANRPAVWQANDKELTLKGTEPTLFNVISGTSMSCPHVSAMVAVVKSHYLSWNPSAIKPAILTTDKQYEGLNSNRIRAGFACPKDLSVDLMSTINYPSIAVLNLARNQIRNINRTLTNVAGDGAATYSLTIEAPNVSGADEGEKDGVYIVYMGAATANGSSKNEHAQLLSSVLKRRKNALVHSYEHGISGFTARLSAAEAQSIAKNPGVVSVFPDPVYRLHTTRSWDFLKYGTDVKIDLSPNSDSNLSSRGYDVIIGILDTGIWPESKSFSDKNMDPIPSSWKGTCVEARDFNSSNCNRKIIGARSYNGPDDDDDGLVNTPRDMNGHGTHVASTAAGIMVPGASYHGLASGTAKGGSLGSRIAVYRICTPNGCAGSSILAAFSDAIKDGVDILSLSLGSPASRISDFKEDPIAIGAFHAVENGITVVCSAGNDGPSEKTVSNGAPWILTVAATTIDRRFESNVVFDKNKVIKGEAINFASIGKSPVHPLIYAKSAKKAGADERDARNCYPDSMDGKKIKGKIVICDNDEDINSYYKMNEVRNLEGIGAVLVSDKTNGDASDFDDFPMTVIRSKDAVEILAYLNSTKNPVATILPTTVVSQYKPAPAVSYFSSRGPSSISRNILKPDIAAPGSNILAAWTAYDGEETDEGREIPKFKIMSGTSMSCPHVSGMAAVLKSHYPSWSPSAIKSAIMTTAGFACPKGSEVNMISNINYPSIAVFNLTGKHSRNITRTLTNVAGDGTTTYSLTIEAPTGLTVTVRPTSLQFTKNGQRLSYHIIFTPTVSPLQKDMFGSITWTTKKFNVRTPFVASSR</sequence>
<dbReference type="EMBL" id="RCHU02000005">
    <property type="protein sequence ID" value="KAL3593008.1"/>
    <property type="molecule type" value="Genomic_DNA"/>
</dbReference>
<protein>
    <submittedName>
        <fullName evidence="1">Uncharacterized protein</fullName>
    </submittedName>
</protein>
<evidence type="ECO:0000313" key="1">
    <source>
        <dbReference type="EMBL" id="KAL3593008.1"/>
    </source>
</evidence>
<gene>
    <name evidence="1" type="ORF">D5086_011648</name>
</gene>
<comment type="caution">
    <text evidence="1">The sequence shown here is derived from an EMBL/GenBank/DDBJ whole genome shotgun (WGS) entry which is preliminary data.</text>
</comment>
<keyword evidence="2" id="KW-1185">Reference proteome</keyword>
<evidence type="ECO:0000313" key="2">
    <source>
        <dbReference type="Proteomes" id="UP000309997"/>
    </source>
</evidence>
<proteinExistence type="predicted"/>
<dbReference type="Proteomes" id="UP000309997">
    <property type="component" value="Unassembled WGS sequence"/>
</dbReference>
<name>A0ACC4CD62_POPAL</name>
<organism evidence="1 2">
    <name type="scientific">Populus alba</name>
    <name type="common">White poplar</name>
    <dbReference type="NCBI Taxonomy" id="43335"/>
    <lineage>
        <taxon>Eukaryota</taxon>
        <taxon>Viridiplantae</taxon>
        <taxon>Streptophyta</taxon>
        <taxon>Embryophyta</taxon>
        <taxon>Tracheophyta</taxon>
        <taxon>Spermatophyta</taxon>
        <taxon>Magnoliopsida</taxon>
        <taxon>eudicotyledons</taxon>
        <taxon>Gunneridae</taxon>
        <taxon>Pentapetalae</taxon>
        <taxon>rosids</taxon>
        <taxon>fabids</taxon>
        <taxon>Malpighiales</taxon>
        <taxon>Salicaceae</taxon>
        <taxon>Saliceae</taxon>
        <taxon>Populus</taxon>
    </lineage>
</organism>
<accession>A0ACC4CD62</accession>